<dbReference type="AlphaFoldDB" id="A0A1M6JWQ0"/>
<name>A0A1M6JWQ0_9FLAO</name>
<evidence type="ECO:0000313" key="2">
    <source>
        <dbReference type="Proteomes" id="UP000184172"/>
    </source>
</evidence>
<evidence type="ECO:0000313" key="1">
    <source>
        <dbReference type="EMBL" id="SHJ51120.1"/>
    </source>
</evidence>
<gene>
    <name evidence="1" type="ORF">SAMN04487908_11859</name>
</gene>
<reference evidence="2" key="1">
    <citation type="submission" date="2016-11" db="EMBL/GenBank/DDBJ databases">
        <authorList>
            <person name="Varghese N."/>
            <person name="Submissions S."/>
        </authorList>
    </citation>
    <scope>NUCLEOTIDE SEQUENCE [LARGE SCALE GENOMIC DNA]</scope>
    <source>
        <strain evidence="2">DSM 26349</strain>
    </source>
</reference>
<accession>A0A1M6JWQ0</accession>
<dbReference type="Proteomes" id="UP000184172">
    <property type="component" value="Unassembled WGS sequence"/>
</dbReference>
<dbReference type="EMBL" id="FQYV01000018">
    <property type="protein sequence ID" value="SHJ51120.1"/>
    <property type="molecule type" value="Genomic_DNA"/>
</dbReference>
<keyword evidence="2" id="KW-1185">Reference proteome</keyword>
<organism evidence="1 2">
    <name type="scientific">Aequorivita viscosa</name>
    <dbReference type="NCBI Taxonomy" id="797419"/>
    <lineage>
        <taxon>Bacteria</taxon>
        <taxon>Pseudomonadati</taxon>
        <taxon>Bacteroidota</taxon>
        <taxon>Flavobacteriia</taxon>
        <taxon>Flavobacteriales</taxon>
        <taxon>Flavobacteriaceae</taxon>
        <taxon>Aequorivita</taxon>
    </lineage>
</organism>
<dbReference type="STRING" id="797419.SAMN05216556_11962"/>
<sequence>MAIINTGFWCLIQNLGIFTKSAKSFDLQLFFILYFGSCSPSVGF</sequence>
<protein>
    <submittedName>
        <fullName evidence="1">Uncharacterized protein</fullName>
    </submittedName>
</protein>
<proteinExistence type="predicted"/>